<organism evidence="1 2">
    <name type="scientific">Legionella israelensis</name>
    <dbReference type="NCBI Taxonomy" id="454"/>
    <lineage>
        <taxon>Bacteria</taxon>
        <taxon>Pseudomonadati</taxon>
        <taxon>Pseudomonadota</taxon>
        <taxon>Gammaproteobacteria</taxon>
        <taxon>Legionellales</taxon>
        <taxon>Legionellaceae</taxon>
        <taxon>Legionella</taxon>
    </lineage>
</organism>
<dbReference type="AlphaFoldDB" id="A0A0W0WNW1"/>
<proteinExistence type="predicted"/>
<keyword evidence="2" id="KW-1185">Reference proteome</keyword>
<protein>
    <submittedName>
        <fullName evidence="1">Uncharacterized protein</fullName>
    </submittedName>
</protein>
<sequence>MELRMDTAVDDAVIRAILFSQVIDLNFDKYSGALLWFLIYCFSLLEKWLKSKHAKLLKIHVKNLFSFDGFVQPFPQIPSGFFYS</sequence>
<evidence type="ECO:0000313" key="2">
    <source>
        <dbReference type="Proteomes" id="UP000054761"/>
    </source>
</evidence>
<gene>
    <name evidence="1" type="ORF">Lisr_0198</name>
</gene>
<evidence type="ECO:0000313" key="1">
    <source>
        <dbReference type="EMBL" id="KTD34020.1"/>
    </source>
</evidence>
<dbReference type="EMBL" id="LNYH01000005">
    <property type="protein sequence ID" value="KTD34020.1"/>
    <property type="molecule type" value="Genomic_DNA"/>
</dbReference>
<reference evidence="1 2" key="1">
    <citation type="submission" date="2015-11" db="EMBL/GenBank/DDBJ databases">
        <title>Genomic analysis of 38 Legionella species identifies large and diverse effector repertoires.</title>
        <authorList>
            <person name="Burstein D."/>
            <person name="Amaro F."/>
            <person name="Zusman T."/>
            <person name="Lifshitz Z."/>
            <person name="Cohen O."/>
            <person name="Gilbert J.A."/>
            <person name="Pupko T."/>
            <person name="Shuman H.A."/>
            <person name="Segal G."/>
        </authorList>
    </citation>
    <scope>NUCLEOTIDE SEQUENCE [LARGE SCALE GENOMIC DNA]</scope>
    <source>
        <strain evidence="1 2">Bercovier 4</strain>
    </source>
</reference>
<accession>A0A0W0WNW1</accession>
<dbReference type="Proteomes" id="UP000054761">
    <property type="component" value="Unassembled WGS sequence"/>
</dbReference>
<comment type="caution">
    <text evidence="1">The sequence shown here is derived from an EMBL/GenBank/DDBJ whole genome shotgun (WGS) entry which is preliminary data.</text>
</comment>
<name>A0A0W0WNW1_9GAMM</name>